<dbReference type="GO" id="GO:0016020">
    <property type="term" value="C:membrane"/>
    <property type="evidence" value="ECO:0007669"/>
    <property type="project" value="TreeGrafter"/>
</dbReference>
<feature type="domain" description="LamG-like jellyroll fold" evidence="3">
    <location>
        <begin position="416"/>
        <end position="557"/>
    </location>
</feature>
<dbReference type="InterPro" id="IPR029058">
    <property type="entry name" value="AB_hydrolase_fold"/>
</dbReference>
<dbReference type="GO" id="GO:0005975">
    <property type="term" value="P:carbohydrate metabolic process"/>
    <property type="evidence" value="ECO:0007669"/>
    <property type="project" value="UniProtKB-ARBA"/>
</dbReference>
<dbReference type="InterPro" id="IPR006558">
    <property type="entry name" value="LamG-like"/>
</dbReference>
<protein>
    <submittedName>
        <fullName evidence="4">T9SS C-terminal target domain-containing protein</fullName>
    </submittedName>
</protein>
<dbReference type="SUPFAM" id="SSF49299">
    <property type="entry name" value="PKD domain"/>
    <property type="match status" value="1"/>
</dbReference>
<dbReference type="Pfam" id="PF18962">
    <property type="entry name" value="Por_Secre_tail"/>
    <property type="match status" value="1"/>
</dbReference>
<gene>
    <name evidence="4" type="ORF">DXN04_25625</name>
</gene>
<dbReference type="GO" id="GO:0004553">
    <property type="term" value="F:hydrolase activity, hydrolyzing O-glycosyl compounds"/>
    <property type="evidence" value="ECO:0007669"/>
    <property type="project" value="UniProtKB-ARBA"/>
</dbReference>
<dbReference type="PANTHER" id="PTHR46182:SF2">
    <property type="entry name" value="FI19480P1"/>
    <property type="match status" value="1"/>
</dbReference>
<dbReference type="Pfam" id="PF13385">
    <property type="entry name" value="Laminin_G_3"/>
    <property type="match status" value="1"/>
</dbReference>
<dbReference type="Pfam" id="PF22352">
    <property type="entry name" value="K319L-like_PKD"/>
    <property type="match status" value="1"/>
</dbReference>
<evidence type="ECO:0000256" key="1">
    <source>
        <dbReference type="ARBA" id="ARBA00022729"/>
    </source>
</evidence>
<keyword evidence="2" id="KW-1015">Disulfide bond</keyword>
<dbReference type="EMBL" id="QTJV01000010">
    <property type="protein sequence ID" value="RFM32167.1"/>
    <property type="molecule type" value="Genomic_DNA"/>
</dbReference>
<sequence length="722" mass="77417">MNNSTLFPRLWLIALLALLIFPRHLQAQITARKVRTGSSVVPFLQSKPYTHDNPGTNRKYPLIIFLHGGGALQSNDTSLAPGAPVWQLTGWGPMREVGWQNNNLRATWNNKTDTFLVLQPLGPLPVGSPWPLTYIDAMIKYAKDSLKVDTNRIYLCGHSWGGAGVFNYLNNTSANAKKLAAAVTVSAWNIGLYLNGANNVSSAKLPLWGFHAADDTTTEPDTTINSINRLNAVNPQVKPLLTIWPAGTVLPHPHNSAPEYVFAIHQYPYLEDGVINIYEWFLAQNKDSLPNTLPVARAGNDTTITASSGLANLNGSASTDVNGSIVRYVWRKIAGPAGGTIATPFGTASATTVSGLNTTGEYKFQLNVVDNRGAIARDTLTITVANTLTYGKALNTGAPNGRAATGTDVTQLTSASQFTLEALIKIDSTASSWTTIIRKGYNGSNRIMFHVGPGDNSLWLIMNNSSTSEGYTTAGVISPGNWYHVAAVFDGTQTGNANRLKIYLNGVQQSLSFNGTIPATTSSLLANQGFYAGSNVNDGHIDHIDEVRVWNAALSGTTISDWKNKLLGSCHPNIANLVLYWPLDDNTNPAVATAGLGTAYTGYVASAVYENSTLPSVDNGCSGSRMVAAATGEVTDAVSPSGKIYPNPTQGNVRLTFTATQPQAITIYVIDMQGKYVGERKAQTIKGVNNLDVDLSSLPSGYFLIDVRTGSISLKKYKVLKN</sequence>
<dbReference type="InterPro" id="IPR013320">
    <property type="entry name" value="ConA-like_dom_sf"/>
</dbReference>
<dbReference type="RefSeq" id="WP_116856252.1">
    <property type="nucleotide sequence ID" value="NZ_QTJV01000010.1"/>
</dbReference>
<keyword evidence="5" id="KW-1185">Reference proteome</keyword>
<dbReference type="InterPro" id="IPR035986">
    <property type="entry name" value="PKD_dom_sf"/>
</dbReference>
<dbReference type="OrthoDB" id="636383at2"/>
<dbReference type="SUPFAM" id="SSF49899">
    <property type="entry name" value="Concanavalin A-like lectins/glucanases"/>
    <property type="match status" value="1"/>
</dbReference>
<evidence type="ECO:0000256" key="2">
    <source>
        <dbReference type="ARBA" id="ARBA00023157"/>
    </source>
</evidence>
<proteinExistence type="predicted"/>
<evidence type="ECO:0000259" key="3">
    <source>
        <dbReference type="SMART" id="SM00560"/>
    </source>
</evidence>
<dbReference type="Gene3D" id="2.60.120.200">
    <property type="match status" value="1"/>
</dbReference>
<dbReference type="Gene3D" id="2.60.40.10">
    <property type="entry name" value="Immunoglobulins"/>
    <property type="match status" value="1"/>
</dbReference>
<dbReference type="SUPFAM" id="SSF53474">
    <property type="entry name" value="alpha/beta-Hydrolases"/>
    <property type="match status" value="1"/>
</dbReference>
<reference evidence="4 5" key="1">
    <citation type="submission" date="2018-08" db="EMBL/GenBank/DDBJ databases">
        <title>Chitinophaga sp. K20C18050901, a novel bacterium isolated from forest soil.</title>
        <authorList>
            <person name="Wang C."/>
        </authorList>
    </citation>
    <scope>NUCLEOTIDE SEQUENCE [LARGE SCALE GENOMIC DNA]</scope>
    <source>
        <strain evidence="4 5">K20C18050901</strain>
    </source>
</reference>
<accession>A0A3E1NW72</accession>
<dbReference type="Gene3D" id="3.40.50.1820">
    <property type="entry name" value="alpha/beta hydrolase"/>
    <property type="match status" value="1"/>
</dbReference>
<dbReference type="InterPro" id="IPR026444">
    <property type="entry name" value="Secre_tail"/>
</dbReference>
<dbReference type="PANTHER" id="PTHR46182">
    <property type="entry name" value="FI19480P1"/>
    <property type="match status" value="1"/>
</dbReference>
<dbReference type="Proteomes" id="UP000261174">
    <property type="component" value="Unassembled WGS sequence"/>
</dbReference>
<evidence type="ECO:0000313" key="5">
    <source>
        <dbReference type="Proteomes" id="UP000261174"/>
    </source>
</evidence>
<comment type="caution">
    <text evidence="4">The sequence shown here is derived from an EMBL/GenBank/DDBJ whole genome shotgun (WGS) entry which is preliminary data.</text>
</comment>
<organism evidence="4 5">
    <name type="scientific">Chitinophaga silvisoli</name>
    <dbReference type="NCBI Taxonomy" id="2291814"/>
    <lineage>
        <taxon>Bacteria</taxon>
        <taxon>Pseudomonadati</taxon>
        <taxon>Bacteroidota</taxon>
        <taxon>Chitinophagia</taxon>
        <taxon>Chitinophagales</taxon>
        <taxon>Chitinophagaceae</taxon>
        <taxon>Chitinophaga</taxon>
    </lineage>
</organism>
<dbReference type="GO" id="GO:0031410">
    <property type="term" value="C:cytoplasmic vesicle"/>
    <property type="evidence" value="ECO:0007669"/>
    <property type="project" value="TreeGrafter"/>
</dbReference>
<keyword evidence="1" id="KW-0732">Signal</keyword>
<dbReference type="SMART" id="SM00560">
    <property type="entry name" value="LamGL"/>
    <property type="match status" value="1"/>
</dbReference>
<name>A0A3E1NW72_9BACT</name>
<evidence type="ECO:0000313" key="4">
    <source>
        <dbReference type="EMBL" id="RFM32167.1"/>
    </source>
</evidence>
<dbReference type="InterPro" id="IPR029865">
    <property type="entry name" value="KIAA0319-like"/>
</dbReference>
<dbReference type="AlphaFoldDB" id="A0A3E1NW72"/>
<dbReference type="InterPro" id="IPR013783">
    <property type="entry name" value="Ig-like_fold"/>
</dbReference>
<dbReference type="NCBIfam" id="TIGR04183">
    <property type="entry name" value="Por_Secre_tail"/>
    <property type="match status" value="1"/>
</dbReference>